<dbReference type="InterPro" id="IPR050266">
    <property type="entry name" value="AB_hydrolase_sf"/>
</dbReference>
<dbReference type="PANTHER" id="PTHR43798">
    <property type="entry name" value="MONOACYLGLYCEROL LIPASE"/>
    <property type="match status" value="1"/>
</dbReference>
<evidence type="ECO:0000256" key="1">
    <source>
        <dbReference type="ARBA" id="ARBA00022801"/>
    </source>
</evidence>
<organism evidence="3 4">
    <name type="scientific">Oceanobacillus locisalsi</name>
    <dbReference type="NCBI Taxonomy" id="546107"/>
    <lineage>
        <taxon>Bacteria</taxon>
        <taxon>Bacillati</taxon>
        <taxon>Bacillota</taxon>
        <taxon>Bacilli</taxon>
        <taxon>Bacillales</taxon>
        <taxon>Bacillaceae</taxon>
        <taxon>Oceanobacillus</taxon>
    </lineage>
</organism>
<evidence type="ECO:0000313" key="3">
    <source>
        <dbReference type="EMBL" id="MFD1067144.1"/>
    </source>
</evidence>
<dbReference type="Proteomes" id="UP001597041">
    <property type="component" value="Unassembled WGS sequence"/>
</dbReference>
<comment type="caution">
    <text evidence="3">The sequence shown here is derived from an EMBL/GenBank/DDBJ whole genome shotgun (WGS) entry which is preliminary data.</text>
</comment>
<gene>
    <name evidence="3" type="ORF">ACFQ19_14110</name>
</gene>
<proteinExistence type="predicted"/>
<dbReference type="Pfam" id="PF00561">
    <property type="entry name" value="Abhydrolase_1"/>
    <property type="match status" value="1"/>
</dbReference>
<name>A0ABW3NI59_9BACI</name>
<evidence type="ECO:0000259" key="2">
    <source>
        <dbReference type="Pfam" id="PF00561"/>
    </source>
</evidence>
<feature type="domain" description="AB hydrolase-1" evidence="2">
    <location>
        <begin position="21"/>
        <end position="123"/>
    </location>
</feature>
<evidence type="ECO:0000313" key="4">
    <source>
        <dbReference type="Proteomes" id="UP001597041"/>
    </source>
</evidence>
<dbReference type="PRINTS" id="PR00111">
    <property type="entry name" value="ABHYDROLASE"/>
</dbReference>
<dbReference type="InterPro" id="IPR029058">
    <property type="entry name" value="AB_hydrolase_fold"/>
</dbReference>
<dbReference type="GO" id="GO:0016787">
    <property type="term" value="F:hydrolase activity"/>
    <property type="evidence" value="ECO:0007669"/>
    <property type="project" value="UniProtKB-KW"/>
</dbReference>
<dbReference type="Gene3D" id="3.40.50.1820">
    <property type="entry name" value="alpha/beta hydrolase"/>
    <property type="match status" value="1"/>
</dbReference>
<protein>
    <submittedName>
        <fullName evidence="3">Alpha/beta fold hydrolase</fullName>
    </submittedName>
</protein>
<dbReference type="SUPFAM" id="SSF53474">
    <property type="entry name" value="alpha/beta-Hydrolases"/>
    <property type="match status" value="1"/>
</dbReference>
<accession>A0ABW3NI59</accession>
<sequence>MNWAKTNDGLEIYYEIEGNGPTIVFQSGYMGIHDIWNHQIKAIKNSYRCITHDNRGYGLSSKPVDSSFYTTEKNVADLKAVLDAAEVTDSFLLVTHSLGSAAAIAFADKYPHLVKGIIMMGGPTISGGAIEGESHEEMWAAHQTTPSDAANFYKKLGCSEEIALEAGKWQPTVFKNQTRAILHYQPDSNALNLPMPMLVVHGTHDVVSPKEVVYTIVDTFTHARWVELDGLNHFPQIEAPETINKLVHDFYTEISDN</sequence>
<keyword evidence="4" id="KW-1185">Reference proteome</keyword>
<keyword evidence="1 3" id="KW-0378">Hydrolase</keyword>
<reference evidence="4" key="1">
    <citation type="journal article" date="2019" name="Int. J. Syst. Evol. Microbiol.">
        <title>The Global Catalogue of Microorganisms (GCM) 10K type strain sequencing project: providing services to taxonomists for standard genome sequencing and annotation.</title>
        <authorList>
            <consortium name="The Broad Institute Genomics Platform"/>
            <consortium name="The Broad Institute Genome Sequencing Center for Infectious Disease"/>
            <person name="Wu L."/>
            <person name="Ma J."/>
        </authorList>
    </citation>
    <scope>NUCLEOTIDE SEQUENCE [LARGE SCALE GENOMIC DNA]</scope>
    <source>
        <strain evidence="4">CCUG 56608</strain>
    </source>
</reference>
<dbReference type="PANTHER" id="PTHR43798:SF31">
    <property type="entry name" value="AB HYDROLASE SUPERFAMILY PROTEIN YCLE"/>
    <property type="match status" value="1"/>
</dbReference>
<dbReference type="EMBL" id="JBHTKK010000018">
    <property type="protein sequence ID" value="MFD1067144.1"/>
    <property type="molecule type" value="Genomic_DNA"/>
</dbReference>
<dbReference type="InterPro" id="IPR000073">
    <property type="entry name" value="AB_hydrolase_1"/>
</dbReference>
<dbReference type="RefSeq" id="WP_379593132.1">
    <property type="nucleotide sequence ID" value="NZ_JBHTKK010000018.1"/>
</dbReference>